<dbReference type="AlphaFoldDB" id="A0A9W6HVX2"/>
<evidence type="ECO:0000313" key="2">
    <source>
        <dbReference type="Proteomes" id="UP001142325"/>
    </source>
</evidence>
<reference evidence="1" key="1">
    <citation type="journal article" date="2014" name="Int. J. Syst. Evol. Microbiol.">
        <title>Complete genome sequence of Corynebacterium casei LMG S-19264T (=DSM 44701T), isolated from a smear-ripened cheese.</title>
        <authorList>
            <consortium name="US DOE Joint Genome Institute (JGI-PGF)"/>
            <person name="Walter F."/>
            <person name="Albersmeier A."/>
            <person name="Kalinowski J."/>
            <person name="Ruckert C."/>
        </authorList>
    </citation>
    <scope>NUCLEOTIDE SEQUENCE</scope>
    <source>
        <strain evidence="1">VKM Ac-1958</strain>
    </source>
</reference>
<keyword evidence="2" id="KW-1185">Reference proteome</keyword>
<organism evidence="1 2">
    <name type="scientific">Microbacterium keratanolyticum</name>
    <dbReference type="NCBI Taxonomy" id="67574"/>
    <lineage>
        <taxon>Bacteria</taxon>
        <taxon>Bacillati</taxon>
        <taxon>Actinomycetota</taxon>
        <taxon>Actinomycetes</taxon>
        <taxon>Micrococcales</taxon>
        <taxon>Microbacteriaceae</taxon>
        <taxon>Microbacterium</taxon>
    </lineage>
</organism>
<evidence type="ECO:0000313" key="1">
    <source>
        <dbReference type="EMBL" id="GLK02940.1"/>
    </source>
</evidence>
<gene>
    <name evidence="1" type="ORF">GCM10017596_26550</name>
</gene>
<reference evidence="1" key="2">
    <citation type="submission" date="2023-01" db="EMBL/GenBank/DDBJ databases">
        <authorList>
            <person name="Sun Q."/>
            <person name="Evtushenko L."/>
        </authorList>
    </citation>
    <scope>NUCLEOTIDE SEQUENCE</scope>
    <source>
        <strain evidence="1">VKM Ac-1958</strain>
    </source>
</reference>
<dbReference type="Proteomes" id="UP001142325">
    <property type="component" value="Unassembled WGS sequence"/>
</dbReference>
<proteinExistence type="predicted"/>
<comment type="caution">
    <text evidence="1">The sequence shown here is derived from an EMBL/GenBank/DDBJ whole genome shotgun (WGS) entry which is preliminary data.</text>
</comment>
<name>A0A9W6HVX2_9MICO</name>
<dbReference type="EMBL" id="BSET01000002">
    <property type="protein sequence ID" value="GLK02940.1"/>
    <property type="molecule type" value="Genomic_DNA"/>
</dbReference>
<accession>A0A9W6HVX2</accession>
<protein>
    <submittedName>
        <fullName evidence="1">Uncharacterized protein</fullName>
    </submittedName>
</protein>
<sequence>MRVARADADAGCTSSFFLRAHARGYNLLSLPSLMMIREIEDLGHEVQLHLEGGFGRLLGGDENSWTDRQRAIFEAAVGRGISGFSIHEPARMGGIPFADRLLARWEDVEYHAYQDRFMAPSMKYLSDSSGSWREGHFRVWVGREPLLHVLTHPIWWFEHSPAENY</sequence>